<name>A0AAD6MY02_9EURO</name>
<reference evidence="1" key="1">
    <citation type="journal article" date="2023" name="IMA Fungus">
        <title>Comparative genomic study of the Penicillium genus elucidates a diverse pangenome and 15 lateral gene transfer events.</title>
        <authorList>
            <person name="Petersen C."/>
            <person name="Sorensen T."/>
            <person name="Nielsen M.R."/>
            <person name="Sondergaard T.E."/>
            <person name="Sorensen J.L."/>
            <person name="Fitzpatrick D.A."/>
            <person name="Frisvad J.C."/>
            <person name="Nielsen K.L."/>
        </authorList>
    </citation>
    <scope>NUCLEOTIDE SEQUENCE</scope>
    <source>
        <strain evidence="1">IBT 17514</strain>
    </source>
</reference>
<organism evidence="1 2">
    <name type="scientific">Penicillium malachiteum</name>
    <dbReference type="NCBI Taxonomy" id="1324776"/>
    <lineage>
        <taxon>Eukaryota</taxon>
        <taxon>Fungi</taxon>
        <taxon>Dikarya</taxon>
        <taxon>Ascomycota</taxon>
        <taxon>Pezizomycotina</taxon>
        <taxon>Eurotiomycetes</taxon>
        <taxon>Eurotiomycetidae</taxon>
        <taxon>Eurotiales</taxon>
        <taxon>Aspergillaceae</taxon>
        <taxon>Penicillium</taxon>
    </lineage>
</organism>
<dbReference type="Proteomes" id="UP001215712">
    <property type="component" value="Unassembled WGS sequence"/>
</dbReference>
<protein>
    <submittedName>
        <fullName evidence="1">Uncharacterized protein</fullName>
    </submittedName>
</protein>
<dbReference type="EMBL" id="JAQJAN010000004">
    <property type="protein sequence ID" value="KAJ5732306.1"/>
    <property type="molecule type" value="Genomic_DNA"/>
</dbReference>
<gene>
    <name evidence="1" type="ORF">N7493_003787</name>
</gene>
<comment type="caution">
    <text evidence="1">The sequence shown here is derived from an EMBL/GenBank/DDBJ whole genome shotgun (WGS) entry which is preliminary data.</text>
</comment>
<reference evidence="1" key="2">
    <citation type="submission" date="2023-01" db="EMBL/GenBank/DDBJ databases">
        <authorList>
            <person name="Petersen C."/>
        </authorList>
    </citation>
    <scope>NUCLEOTIDE SEQUENCE</scope>
    <source>
        <strain evidence="1">IBT 17514</strain>
    </source>
</reference>
<proteinExistence type="predicted"/>
<keyword evidence="2" id="KW-1185">Reference proteome</keyword>
<accession>A0AAD6MY02</accession>
<sequence>MQTYQQANHATDRPVFKTILPKVTHQLEKPEDYDDWEKEVNSILGKWMMLTILDSKIPRSQPGNNGSKAWSTVSRSVGAWLRENVSKEISSGLDEEDGTPALAHEIWDNIRKQMKEYSPHKDLEIWKSYAEMTPNDYPETSTFVREVLMKAVALNEQKIHQSTYSILLKILDGLSAQNSDQKERILNTMEQNRGPEDITHDKLQEIANEIIKELLDKEIHAQTARLVERTMRLNILSSFT</sequence>
<evidence type="ECO:0000313" key="1">
    <source>
        <dbReference type="EMBL" id="KAJ5732306.1"/>
    </source>
</evidence>
<evidence type="ECO:0000313" key="2">
    <source>
        <dbReference type="Proteomes" id="UP001215712"/>
    </source>
</evidence>
<dbReference type="AlphaFoldDB" id="A0AAD6MY02"/>